<feature type="region of interest" description="Disordered" evidence="9">
    <location>
        <begin position="1"/>
        <end position="72"/>
    </location>
</feature>
<dbReference type="Proteomes" id="UP001341840">
    <property type="component" value="Unassembled WGS sequence"/>
</dbReference>
<evidence type="ECO:0000256" key="5">
    <source>
        <dbReference type="ARBA" id="ARBA00023015"/>
    </source>
</evidence>
<dbReference type="PROSITE" id="PS00028">
    <property type="entry name" value="ZINC_FINGER_C2H2_1"/>
    <property type="match status" value="1"/>
</dbReference>
<evidence type="ECO:0000256" key="6">
    <source>
        <dbReference type="ARBA" id="ARBA00023163"/>
    </source>
</evidence>
<name>A0ABU6V365_9FABA</name>
<reference evidence="11 12" key="1">
    <citation type="journal article" date="2023" name="Plants (Basel)">
        <title>Bridging the Gap: Combining Genomics and Transcriptomics Approaches to Understand Stylosanthes scabra, an Orphan Legume from the Brazilian Caatinga.</title>
        <authorList>
            <person name="Ferreira-Neto J.R.C."/>
            <person name="da Silva M.D."/>
            <person name="Binneck E."/>
            <person name="de Melo N.F."/>
            <person name="da Silva R.H."/>
            <person name="de Melo A.L.T.M."/>
            <person name="Pandolfi V."/>
            <person name="Bustamante F.O."/>
            <person name="Brasileiro-Vidal A.C."/>
            <person name="Benko-Iseppon A.M."/>
        </authorList>
    </citation>
    <scope>NUCLEOTIDE SEQUENCE [LARGE SCALE GENOMIC DNA]</scope>
    <source>
        <tissue evidence="11">Leaves</tissue>
    </source>
</reference>
<dbReference type="PANTHER" id="PTHR45801:SF5">
    <property type="entry name" value="OS05G0286100 PROTEIN"/>
    <property type="match status" value="1"/>
</dbReference>
<proteinExistence type="predicted"/>
<dbReference type="InterPro" id="IPR036236">
    <property type="entry name" value="Znf_C2H2_sf"/>
</dbReference>
<comment type="subcellular location">
    <subcellularLocation>
        <location evidence="1">Nucleus</location>
    </subcellularLocation>
</comment>
<evidence type="ECO:0000256" key="3">
    <source>
        <dbReference type="ARBA" id="ARBA00022771"/>
    </source>
</evidence>
<keyword evidence="6" id="KW-0804">Transcription</keyword>
<dbReference type="PROSITE" id="PS50157">
    <property type="entry name" value="ZINC_FINGER_C2H2_2"/>
    <property type="match status" value="1"/>
</dbReference>
<keyword evidence="3 8" id="KW-0863">Zinc-finger</keyword>
<evidence type="ECO:0000256" key="2">
    <source>
        <dbReference type="ARBA" id="ARBA00022723"/>
    </source>
</evidence>
<sequence>MAPEIGLLSMTQIQKFSQSQQQQQQQHKNNNHHPPPSSSSSPLDKKKQNPKAASISTWMWNPREEHQEDDDSWEVRAFAEDTGNIMGTTWPPRSYTCTFCRREFRSAQALGGHMNVHRRDRARLHHQPPLPPPPPPPPPPFTPPPPPHHHHHHQYPSPAAFINVPHRHHQDLVANAAGLCLFYHLPPSPNSATTLPAHPSASPSPSPSTLLSITSSSSSSYHPQNNLMTTMMQPCSPSFDFPSGINAVSSSPSSSYCTKVMEDALVNNNSNGHHHHHLEELDLELRLGQKRPPTRPT</sequence>
<organism evidence="11 12">
    <name type="scientific">Stylosanthes scabra</name>
    <dbReference type="NCBI Taxonomy" id="79078"/>
    <lineage>
        <taxon>Eukaryota</taxon>
        <taxon>Viridiplantae</taxon>
        <taxon>Streptophyta</taxon>
        <taxon>Embryophyta</taxon>
        <taxon>Tracheophyta</taxon>
        <taxon>Spermatophyta</taxon>
        <taxon>Magnoliopsida</taxon>
        <taxon>eudicotyledons</taxon>
        <taxon>Gunneridae</taxon>
        <taxon>Pentapetalae</taxon>
        <taxon>rosids</taxon>
        <taxon>fabids</taxon>
        <taxon>Fabales</taxon>
        <taxon>Fabaceae</taxon>
        <taxon>Papilionoideae</taxon>
        <taxon>50 kb inversion clade</taxon>
        <taxon>dalbergioids sensu lato</taxon>
        <taxon>Dalbergieae</taxon>
        <taxon>Pterocarpus clade</taxon>
        <taxon>Stylosanthes</taxon>
    </lineage>
</organism>
<dbReference type="InterPro" id="IPR052426">
    <property type="entry name" value="Plant_dev_regulator"/>
</dbReference>
<feature type="compositionally biased region" description="Pro residues" evidence="9">
    <location>
        <begin position="128"/>
        <end position="146"/>
    </location>
</feature>
<evidence type="ECO:0000313" key="12">
    <source>
        <dbReference type="Proteomes" id="UP001341840"/>
    </source>
</evidence>
<keyword evidence="12" id="KW-1185">Reference proteome</keyword>
<keyword evidence="7" id="KW-0539">Nucleus</keyword>
<evidence type="ECO:0000256" key="4">
    <source>
        <dbReference type="ARBA" id="ARBA00022833"/>
    </source>
</evidence>
<evidence type="ECO:0000256" key="7">
    <source>
        <dbReference type="ARBA" id="ARBA00023242"/>
    </source>
</evidence>
<keyword evidence="5" id="KW-0805">Transcription regulation</keyword>
<evidence type="ECO:0000256" key="9">
    <source>
        <dbReference type="SAM" id="MobiDB-lite"/>
    </source>
</evidence>
<feature type="domain" description="C2H2-type" evidence="10">
    <location>
        <begin position="95"/>
        <end position="122"/>
    </location>
</feature>
<dbReference type="Pfam" id="PF13912">
    <property type="entry name" value="zf-C2H2_6"/>
    <property type="match status" value="1"/>
</dbReference>
<comment type="caution">
    <text evidence="11">The sequence shown here is derived from an EMBL/GenBank/DDBJ whole genome shotgun (WGS) entry which is preliminary data.</text>
</comment>
<keyword evidence="4" id="KW-0862">Zinc</keyword>
<evidence type="ECO:0000256" key="1">
    <source>
        <dbReference type="ARBA" id="ARBA00004123"/>
    </source>
</evidence>
<dbReference type="SUPFAM" id="SSF57667">
    <property type="entry name" value="beta-beta-alpha zinc fingers"/>
    <property type="match status" value="1"/>
</dbReference>
<accession>A0ABU6V365</accession>
<dbReference type="InterPro" id="IPR013087">
    <property type="entry name" value="Znf_C2H2_type"/>
</dbReference>
<dbReference type="PANTHER" id="PTHR45801">
    <property type="entry name" value="OS07G0101800 PROTEIN"/>
    <property type="match status" value="1"/>
</dbReference>
<dbReference type="EMBL" id="JASCZI010151045">
    <property type="protein sequence ID" value="MED6167694.1"/>
    <property type="molecule type" value="Genomic_DNA"/>
</dbReference>
<evidence type="ECO:0000313" key="11">
    <source>
        <dbReference type="EMBL" id="MED6167694.1"/>
    </source>
</evidence>
<evidence type="ECO:0000259" key="10">
    <source>
        <dbReference type="PROSITE" id="PS50157"/>
    </source>
</evidence>
<keyword evidence="2" id="KW-0479">Metal-binding</keyword>
<feature type="compositionally biased region" description="Low complexity" evidence="9">
    <location>
        <begin position="17"/>
        <end position="28"/>
    </location>
</feature>
<protein>
    <submittedName>
        <fullName evidence="11">Transcriptional regulator</fullName>
    </submittedName>
</protein>
<gene>
    <name evidence="11" type="primary">PALM1_1</name>
    <name evidence="11" type="ORF">PIB30_005321</name>
</gene>
<feature type="region of interest" description="Disordered" evidence="9">
    <location>
        <begin position="124"/>
        <end position="156"/>
    </location>
</feature>
<evidence type="ECO:0000256" key="8">
    <source>
        <dbReference type="PROSITE-ProRule" id="PRU00042"/>
    </source>
</evidence>
<feature type="region of interest" description="Disordered" evidence="9">
    <location>
        <begin position="193"/>
        <end position="227"/>
    </location>
</feature>
<feature type="compositionally biased region" description="Low complexity" evidence="9">
    <location>
        <begin position="193"/>
        <end position="220"/>
    </location>
</feature>
<dbReference type="SMART" id="SM00355">
    <property type="entry name" value="ZnF_C2H2"/>
    <property type="match status" value="1"/>
</dbReference>